<keyword evidence="1" id="KW-0378">Hydrolase</keyword>
<dbReference type="RefSeq" id="WP_317044255.1">
    <property type="nucleotide sequence ID" value="NZ_FWWW01000090.1"/>
</dbReference>
<dbReference type="Gene3D" id="1.50.10.10">
    <property type="match status" value="1"/>
</dbReference>
<sequence length="86" mass="9825">MKQVTQFAPRVFNKSKDLYMHGWVQEMSVHPEFHWAHTNSWVLLTKVELLDVLPADHTAAARCRRPVPSRCAGPTMRTLASLSILL</sequence>
<dbReference type="Pfam" id="PF07470">
    <property type="entry name" value="Glyco_hydro_88"/>
    <property type="match status" value="1"/>
</dbReference>
<accession>A0A1W1W074</accession>
<protein>
    <submittedName>
        <fullName evidence="2">Uncharacterized protein</fullName>
    </submittedName>
</protein>
<dbReference type="EMBL" id="FWWW01000090">
    <property type="protein sequence ID" value="SMB99017.1"/>
    <property type="molecule type" value="Genomic_DNA"/>
</dbReference>
<dbReference type="GO" id="GO:0016787">
    <property type="term" value="F:hydrolase activity"/>
    <property type="evidence" value="ECO:0007669"/>
    <property type="project" value="UniProtKB-KW"/>
</dbReference>
<dbReference type="InterPro" id="IPR010905">
    <property type="entry name" value="Glyco_hydro_88"/>
</dbReference>
<dbReference type="InterPro" id="IPR012341">
    <property type="entry name" value="6hp_glycosidase-like_sf"/>
</dbReference>
<evidence type="ECO:0000313" key="3">
    <source>
        <dbReference type="Proteomes" id="UP000192266"/>
    </source>
</evidence>
<reference evidence="2 3" key="1">
    <citation type="submission" date="2017-04" db="EMBL/GenBank/DDBJ databases">
        <authorList>
            <person name="Afonso C.L."/>
            <person name="Miller P.J."/>
            <person name="Scott M.A."/>
            <person name="Spackman E."/>
            <person name="Goraichik I."/>
            <person name="Dimitrov K.M."/>
            <person name="Suarez D.L."/>
            <person name="Swayne D.E."/>
        </authorList>
    </citation>
    <scope>NUCLEOTIDE SEQUENCE [LARGE SCALE GENOMIC DNA]</scope>
    <source>
        <strain evidence="2 3">DSM 11622</strain>
    </source>
</reference>
<dbReference type="AlphaFoldDB" id="A0A1W1W074"/>
<gene>
    <name evidence="2" type="ORF">SAMN00120144_3668</name>
</gene>
<name>A0A1W1W074_9BACT</name>
<dbReference type="Proteomes" id="UP000192266">
    <property type="component" value="Unassembled WGS sequence"/>
</dbReference>
<organism evidence="2 3">
    <name type="scientific">Hymenobacter roseosalivarius DSM 11622</name>
    <dbReference type="NCBI Taxonomy" id="645990"/>
    <lineage>
        <taxon>Bacteria</taxon>
        <taxon>Pseudomonadati</taxon>
        <taxon>Bacteroidota</taxon>
        <taxon>Cytophagia</taxon>
        <taxon>Cytophagales</taxon>
        <taxon>Hymenobacteraceae</taxon>
        <taxon>Hymenobacter</taxon>
    </lineage>
</organism>
<proteinExistence type="predicted"/>
<evidence type="ECO:0000313" key="2">
    <source>
        <dbReference type="EMBL" id="SMB99017.1"/>
    </source>
</evidence>
<dbReference type="GO" id="GO:0005975">
    <property type="term" value="P:carbohydrate metabolic process"/>
    <property type="evidence" value="ECO:0007669"/>
    <property type="project" value="InterPro"/>
</dbReference>
<evidence type="ECO:0000256" key="1">
    <source>
        <dbReference type="ARBA" id="ARBA00022801"/>
    </source>
</evidence>
<keyword evidence="3" id="KW-1185">Reference proteome</keyword>